<keyword evidence="2" id="KW-1185">Reference proteome</keyword>
<reference evidence="2" key="1">
    <citation type="journal article" date="2022" name="Mol. Ecol. Resour.">
        <title>The genomes of chicory, endive, great burdock and yacon provide insights into Asteraceae palaeo-polyploidization history and plant inulin production.</title>
        <authorList>
            <person name="Fan W."/>
            <person name="Wang S."/>
            <person name="Wang H."/>
            <person name="Wang A."/>
            <person name="Jiang F."/>
            <person name="Liu H."/>
            <person name="Zhao H."/>
            <person name="Xu D."/>
            <person name="Zhang Y."/>
        </authorList>
    </citation>
    <scope>NUCLEOTIDE SEQUENCE [LARGE SCALE GENOMIC DNA]</scope>
    <source>
        <strain evidence="2">cv. Punajuju</strain>
    </source>
</reference>
<accession>A0ACB9H7J0</accession>
<sequence length="69" mass="7732">MSFYPLGYVSINFETVAENQGVSSCGSCRWQIDRRRLGFFTRKGSESMLLGTASRGDISRWAAEHVSHS</sequence>
<evidence type="ECO:0000313" key="1">
    <source>
        <dbReference type="EMBL" id="KAI3791844.1"/>
    </source>
</evidence>
<proteinExistence type="predicted"/>
<gene>
    <name evidence="1" type="ORF">L2E82_05707</name>
</gene>
<reference evidence="1 2" key="2">
    <citation type="journal article" date="2022" name="Mol. Ecol. Resour.">
        <title>The genomes of chicory, endive, great burdock and yacon provide insights into Asteraceae paleo-polyploidization history and plant inulin production.</title>
        <authorList>
            <person name="Fan W."/>
            <person name="Wang S."/>
            <person name="Wang H."/>
            <person name="Wang A."/>
            <person name="Jiang F."/>
            <person name="Liu H."/>
            <person name="Zhao H."/>
            <person name="Xu D."/>
            <person name="Zhang Y."/>
        </authorList>
    </citation>
    <scope>NUCLEOTIDE SEQUENCE [LARGE SCALE GENOMIC DNA]</scope>
    <source>
        <strain evidence="2">cv. Punajuju</strain>
        <tissue evidence="1">Leaves</tissue>
    </source>
</reference>
<dbReference type="Proteomes" id="UP001055811">
    <property type="component" value="Linkage Group LG01"/>
</dbReference>
<protein>
    <submittedName>
        <fullName evidence="1">Uncharacterized protein</fullName>
    </submittedName>
</protein>
<organism evidence="1 2">
    <name type="scientific">Cichorium intybus</name>
    <name type="common">Chicory</name>
    <dbReference type="NCBI Taxonomy" id="13427"/>
    <lineage>
        <taxon>Eukaryota</taxon>
        <taxon>Viridiplantae</taxon>
        <taxon>Streptophyta</taxon>
        <taxon>Embryophyta</taxon>
        <taxon>Tracheophyta</taxon>
        <taxon>Spermatophyta</taxon>
        <taxon>Magnoliopsida</taxon>
        <taxon>eudicotyledons</taxon>
        <taxon>Gunneridae</taxon>
        <taxon>Pentapetalae</taxon>
        <taxon>asterids</taxon>
        <taxon>campanulids</taxon>
        <taxon>Asterales</taxon>
        <taxon>Asteraceae</taxon>
        <taxon>Cichorioideae</taxon>
        <taxon>Cichorieae</taxon>
        <taxon>Cichoriinae</taxon>
        <taxon>Cichorium</taxon>
    </lineage>
</organism>
<name>A0ACB9H7J0_CICIN</name>
<comment type="caution">
    <text evidence="1">The sequence shown here is derived from an EMBL/GenBank/DDBJ whole genome shotgun (WGS) entry which is preliminary data.</text>
</comment>
<dbReference type="EMBL" id="CM042009">
    <property type="protein sequence ID" value="KAI3791844.1"/>
    <property type="molecule type" value="Genomic_DNA"/>
</dbReference>
<evidence type="ECO:0000313" key="2">
    <source>
        <dbReference type="Proteomes" id="UP001055811"/>
    </source>
</evidence>